<protein>
    <submittedName>
        <fullName evidence="1">Anhydro-N-acetylmuramic acid kinase</fullName>
        <ecNumber evidence="1">2.7.1.170</ecNumber>
    </submittedName>
</protein>
<keyword evidence="1" id="KW-0808">Transferase</keyword>
<evidence type="ECO:0000313" key="1">
    <source>
        <dbReference type="EMBL" id="QMU27723.1"/>
    </source>
</evidence>
<dbReference type="GO" id="GO:0016301">
    <property type="term" value="F:kinase activity"/>
    <property type="evidence" value="ECO:0007669"/>
    <property type="project" value="UniProtKB-KW"/>
</dbReference>
<organism evidence="1 2">
    <name type="scientific">Adhaeribacter radiodurans</name>
    <dbReference type="NCBI Taxonomy" id="2745197"/>
    <lineage>
        <taxon>Bacteria</taxon>
        <taxon>Pseudomonadati</taxon>
        <taxon>Bacteroidota</taxon>
        <taxon>Cytophagia</taxon>
        <taxon>Cytophagales</taxon>
        <taxon>Hymenobacteraceae</taxon>
        <taxon>Adhaeribacter</taxon>
    </lineage>
</organism>
<dbReference type="GO" id="GO:0009254">
    <property type="term" value="P:peptidoglycan turnover"/>
    <property type="evidence" value="ECO:0007669"/>
    <property type="project" value="InterPro"/>
</dbReference>
<dbReference type="SUPFAM" id="SSF53067">
    <property type="entry name" value="Actin-like ATPase domain"/>
    <property type="match status" value="1"/>
</dbReference>
<dbReference type="PANTHER" id="PTHR30605:SF0">
    <property type="entry name" value="ANHYDRO-N-ACETYLMURAMIC ACID KINASE"/>
    <property type="match status" value="1"/>
</dbReference>
<dbReference type="PANTHER" id="PTHR30605">
    <property type="entry name" value="ANHYDRO-N-ACETYLMURAMIC ACID KINASE"/>
    <property type="match status" value="1"/>
</dbReference>
<dbReference type="EC" id="2.7.1.170" evidence="1"/>
<dbReference type="InterPro" id="IPR005338">
    <property type="entry name" value="Anhydro_N_Ac-Mur_kinase"/>
</dbReference>
<dbReference type="GO" id="GO:0016773">
    <property type="term" value="F:phosphotransferase activity, alcohol group as acceptor"/>
    <property type="evidence" value="ECO:0007669"/>
    <property type="project" value="InterPro"/>
</dbReference>
<keyword evidence="1" id="KW-0418">Kinase</keyword>
<dbReference type="Pfam" id="PF03702">
    <property type="entry name" value="AnmK"/>
    <property type="match status" value="1"/>
</dbReference>
<dbReference type="GO" id="GO:0005524">
    <property type="term" value="F:ATP binding"/>
    <property type="evidence" value="ECO:0007669"/>
    <property type="project" value="InterPro"/>
</dbReference>
<reference evidence="1 2" key="2">
    <citation type="submission" date="2020-08" db="EMBL/GenBank/DDBJ databases">
        <title>Adhaeribacter dokdonensis sp. nov., isolated from the rhizosphere of Elymus tsukushiensis, a plant native to the Dokdo Islands, Republic of Korea.</title>
        <authorList>
            <person name="Ghim S.Y."/>
        </authorList>
    </citation>
    <scope>NUCLEOTIDE SEQUENCE [LARGE SCALE GENOMIC DNA]</scope>
    <source>
        <strain evidence="1 2">KUDC8001</strain>
    </source>
</reference>
<name>A0A7L7L4N0_9BACT</name>
<gene>
    <name evidence="1" type="ORF">HUW48_06535</name>
</gene>
<keyword evidence="2" id="KW-1185">Reference proteome</keyword>
<dbReference type="KEGG" id="add:HUW48_06535"/>
<sequence>MNTYHVIGLMSGTSLDGVDLAYCIFTKKNQNWIYKIYYTTTLPYTFFWKQRLNTLMDVSAEKFILADHQYGTYLGEAVREFVSKNGISPDFIASHGHTIFHQPSQHISYQLGHGAYLAAAAGLPVVCDFRTLDIALGGQGAPLVPIGDRLLFNQYDCCLNLGGIANISVASPNGRIAFDTGACNILLNTLVSEVDLSYDEDGRLARQGQVQTDLLEQLNQADYFSAPPPKSLGKEWIDAHTLHLLLAANCSLADKLQTACHHIAYHIARSIKEVLTNTKPYQVLATGGGAFNTYLVELIQRALGNQFAVIVPEPELVSFKEALVFAFLGVLRWQQQPNCLSSVTGASHDNVGGAIYWGKK</sequence>
<dbReference type="EMBL" id="CP055153">
    <property type="protein sequence ID" value="QMU27723.1"/>
    <property type="molecule type" value="Genomic_DNA"/>
</dbReference>
<dbReference type="GO" id="GO:0006040">
    <property type="term" value="P:amino sugar metabolic process"/>
    <property type="evidence" value="ECO:0007669"/>
    <property type="project" value="InterPro"/>
</dbReference>
<dbReference type="RefSeq" id="WP_182414917.1">
    <property type="nucleotide sequence ID" value="NZ_CP055153.1"/>
</dbReference>
<proteinExistence type="predicted"/>
<reference evidence="1 2" key="1">
    <citation type="submission" date="2020-06" db="EMBL/GenBank/DDBJ databases">
        <authorList>
            <person name="Hwang Y.J."/>
        </authorList>
    </citation>
    <scope>NUCLEOTIDE SEQUENCE [LARGE SCALE GENOMIC DNA]</scope>
    <source>
        <strain evidence="1 2">KUDC8001</strain>
    </source>
</reference>
<dbReference type="AlphaFoldDB" id="A0A7L7L4N0"/>
<dbReference type="Proteomes" id="UP000514509">
    <property type="component" value="Chromosome"/>
</dbReference>
<evidence type="ECO:0000313" key="2">
    <source>
        <dbReference type="Proteomes" id="UP000514509"/>
    </source>
</evidence>
<dbReference type="Gene3D" id="3.30.420.40">
    <property type="match status" value="2"/>
</dbReference>
<dbReference type="InterPro" id="IPR043129">
    <property type="entry name" value="ATPase_NBD"/>
</dbReference>
<dbReference type="NCBIfam" id="NF007144">
    <property type="entry name" value="PRK09585.2-3"/>
    <property type="match status" value="1"/>
</dbReference>
<accession>A0A7L7L4N0</accession>